<proteinExistence type="inferred from homology"/>
<evidence type="ECO:0000256" key="4">
    <source>
        <dbReference type="ARBA" id="ARBA00022691"/>
    </source>
</evidence>
<comment type="catalytic activity">
    <reaction evidence="9">
        <text>N-terminal L-prolyl-L-prolyl-L-lysyl-[protein] + 2 S-adenosyl-L-methionine = N-terminal N,N-dimethyl-L-prolyl-L-prolyl-L-lysyl-[protein] + 2 S-adenosyl-L-homocysteine + 2 H(+)</text>
        <dbReference type="Rhea" id="RHEA:54736"/>
        <dbReference type="Rhea" id="RHEA-COMP:13787"/>
        <dbReference type="Rhea" id="RHEA-COMP:13974"/>
        <dbReference type="ChEBI" id="CHEBI:15378"/>
        <dbReference type="ChEBI" id="CHEBI:57856"/>
        <dbReference type="ChEBI" id="CHEBI:59789"/>
        <dbReference type="ChEBI" id="CHEBI:138059"/>
        <dbReference type="ChEBI" id="CHEBI:138318"/>
        <dbReference type="EC" id="2.1.1.244"/>
    </reaction>
</comment>
<dbReference type="InterPro" id="IPR008576">
    <property type="entry name" value="MeTrfase_NTM1"/>
</dbReference>
<name>A0ABP0T0T0_9DINO</name>
<keyword evidence="4" id="KW-0949">S-adenosyl-L-methionine</keyword>
<comment type="caution">
    <text evidence="11">The sequence shown here is derived from an EMBL/GenBank/DDBJ whole genome shotgun (WGS) entry which is preliminary data.</text>
</comment>
<evidence type="ECO:0000256" key="8">
    <source>
        <dbReference type="ARBA" id="ARBA00047306"/>
    </source>
</evidence>
<evidence type="ECO:0000256" key="3">
    <source>
        <dbReference type="ARBA" id="ARBA00022679"/>
    </source>
</evidence>
<gene>
    <name evidence="11" type="ORF">CCMP2556_LOCUS55408</name>
</gene>
<dbReference type="SUPFAM" id="SSF53335">
    <property type="entry name" value="S-adenosyl-L-methionine-dependent methyltransferases"/>
    <property type="match status" value="1"/>
</dbReference>
<evidence type="ECO:0000256" key="2">
    <source>
        <dbReference type="ARBA" id="ARBA00022603"/>
    </source>
</evidence>
<dbReference type="Gene3D" id="3.40.50.150">
    <property type="entry name" value="Vaccinia Virus protein VP39"/>
    <property type="match status" value="1"/>
</dbReference>
<accession>A0ABP0T0T0</accession>
<evidence type="ECO:0000256" key="5">
    <source>
        <dbReference type="ARBA" id="ARBA00039112"/>
    </source>
</evidence>
<evidence type="ECO:0000256" key="7">
    <source>
        <dbReference type="ARBA" id="ARBA00043129"/>
    </source>
</evidence>
<dbReference type="EC" id="2.1.1.244" evidence="5"/>
<comment type="catalytic activity">
    <reaction evidence="10">
        <text>N-terminal L-alanyl-L-prolyl-L-lysyl-[protein] + 3 S-adenosyl-L-methionine = N-terminal N,N,N-trimethyl-L-alanyl-L-prolyl-L-lysyl-[protein] + 3 S-adenosyl-L-homocysteine + 3 H(+)</text>
        <dbReference type="Rhea" id="RHEA:54712"/>
        <dbReference type="Rhea" id="RHEA-COMP:13785"/>
        <dbReference type="Rhea" id="RHEA-COMP:13971"/>
        <dbReference type="ChEBI" id="CHEBI:15378"/>
        <dbReference type="ChEBI" id="CHEBI:57856"/>
        <dbReference type="ChEBI" id="CHEBI:59789"/>
        <dbReference type="ChEBI" id="CHEBI:138057"/>
        <dbReference type="ChEBI" id="CHEBI:138315"/>
        <dbReference type="EC" id="2.1.1.244"/>
    </reaction>
</comment>
<protein>
    <recommendedName>
        <fullName evidence="6">Alpha N-terminal protein methyltransferase 1</fullName>
        <ecNumber evidence="5">2.1.1.244</ecNumber>
    </recommendedName>
    <alternativeName>
        <fullName evidence="7">X-Pro-Lys N-terminal protein methyltransferase 1</fullName>
    </alternativeName>
</protein>
<dbReference type="Pfam" id="PF05891">
    <property type="entry name" value="Methyltransf_PK"/>
    <property type="match status" value="1"/>
</dbReference>
<comment type="catalytic activity">
    <reaction evidence="8">
        <text>N-terminal L-seryl-L-prolyl-L-lysyl-[protein] + 3 S-adenosyl-L-methionine = N-terminal N,N,N-trimethyl-L-seryl-L-prolyl-L-lysyl-[protein] + 3 S-adenosyl-L-homocysteine + 3 H(+)</text>
        <dbReference type="Rhea" id="RHEA:54724"/>
        <dbReference type="Rhea" id="RHEA-COMP:13789"/>
        <dbReference type="Rhea" id="RHEA-COMP:13973"/>
        <dbReference type="ChEBI" id="CHEBI:15378"/>
        <dbReference type="ChEBI" id="CHEBI:57856"/>
        <dbReference type="ChEBI" id="CHEBI:59789"/>
        <dbReference type="ChEBI" id="CHEBI:138061"/>
        <dbReference type="ChEBI" id="CHEBI:138317"/>
        <dbReference type="EC" id="2.1.1.244"/>
    </reaction>
</comment>
<keyword evidence="3" id="KW-0808">Transferase</keyword>
<dbReference type="CDD" id="cd02440">
    <property type="entry name" value="AdoMet_MTases"/>
    <property type="match status" value="1"/>
</dbReference>
<keyword evidence="12" id="KW-1185">Reference proteome</keyword>
<evidence type="ECO:0000313" key="11">
    <source>
        <dbReference type="EMBL" id="CAK9118284.1"/>
    </source>
</evidence>
<dbReference type="InterPro" id="IPR029063">
    <property type="entry name" value="SAM-dependent_MTases_sf"/>
</dbReference>
<dbReference type="EMBL" id="CAXAMN010028961">
    <property type="protein sequence ID" value="CAK9118284.1"/>
    <property type="molecule type" value="Genomic_DNA"/>
</dbReference>
<reference evidence="11 12" key="1">
    <citation type="submission" date="2024-02" db="EMBL/GenBank/DDBJ databases">
        <authorList>
            <person name="Chen Y."/>
            <person name="Shah S."/>
            <person name="Dougan E. K."/>
            <person name="Thang M."/>
            <person name="Chan C."/>
        </authorList>
    </citation>
    <scope>NUCLEOTIDE SEQUENCE [LARGE SCALE GENOMIC DNA]</scope>
</reference>
<evidence type="ECO:0000256" key="1">
    <source>
        <dbReference type="ARBA" id="ARBA00009059"/>
    </source>
</evidence>
<dbReference type="Proteomes" id="UP001642484">
    <property type="component" value="Unassembled WGS sequence"/>
</dbReference>
<evidence type="ECO:0000256" key="6">
    <source>
        <dbReference type="ARBA" id="ARBA00039449"/>
    </source>
</evidence>
<organism evidence="11 12">
    <name type="scientific">Durusdinium trenchii</name>
    <dbReference type="NCBI Taxonomy" id="1381693"/>
    <lineage>
        <taxon>Eukaryota</taxon>
        <taxon>Sar</taxon>
        <taxon>Alveolata</taxon>
        <taxon>Dinophyceae</taxon>
        <taxon>Suessiales</taxon>
        <taxon>Symbiodiniaceae</taxon>
        <taxon>Durusdinium</taxon>
    </lineage>
</organism>
<evidence type="ECO:0000256" key="10">
    <source>
        <dbReference type="ARBA" id="ARBA00048167"/>
    </source>
</evidence>
<evidence type="ECO:0000313" key="12">
    <source>
        <dbReference type="Proteomes" id="UP001642484"/>
    </source>
</evidence>
<dbReference type="PANTHER" id="PTHR12753">
    <property type="entry name" value="AD-003 - RELATED"/>
    <property type="match status" value="1"/>
</dbReference>
<evidence type="ECO:0000256" key="9">
    <source>
        <dbReference type="ARBA" id="ARBA00047885"/>
    </source>
</evidence>
<comment type="similarity">
    <text evidence="1">Belongs to the methyltransferase superfamily. NTM1 family.</text>
</comment>
<dbReference type="PANTHER" id="PTHR12753:SF0">
    <property type="entry name" value="ALPHA N-TERMINAL PROTEIN METHYLTRANSFERASE 1"/>
    <property type="match status" value="1"/>
</dbReference>
<sequence length="266" mass="30287">MGKKPHHNQRVKRPLVTPKESLTAQLKRLGQDISGFDDQGREYPNLWELWLVQGQQREKFYHVNEAWWVEGYEGRATPEGAMIGDDGSEEDLRHSEALLQTALEGLPRPGSALDLGSGLGRVTKQLLLKVVTGRVTLVDQSAKWLKTAKAYLGEEAASRCAFIHSKLEAYEPDDMWDLIWIQWTLQYLIDQDVVQLLQRSSFTALMVCGGRAWIKRCHLGNPPWFGSIRRKGTPILVSWKLRCWKCKQTVLASHALRFVHFGLGQV</sequence>
<keyword evidence="2" id="KW-0489">Methyltransferase</keyword>